<dbReference type="FunFam" id="3.30.70.270:FF:000001">
    <property type="entry name" value="Diguanylate cyclase domain protein"/>
    <property type="match status" value="1"/>
</dbReference>
<dbReference type="InterPro" id="IPR043128">
    <property type="entry name" value="Rev_trsase/Diguanyl_cyclase"/>
</dbReference>
<reference evidence="4" key="1">
    <citation type="submission" date="2017-07" db="EMBL/GenBank/DDBJ databases">
        <title>Draft genome sequence of Effusibacillus lacus strain skLN1.</title>
        <authorList>
            <person name="Watanabe M."/>
            <person name="Kojima H."/>
            <person name="Fukui M."/>
        </authorList>
    </citation>
    <scope>NUCLEOTIDE SEQUENCE [LARGE SCALE GENOMIC DNA]</scope>
    <source>
        <strain evidence="4">skLN1</strain>
    </source>
</reference>
<dbReference type="InterPro" id="IPR052155">
    <property type="entry name" value="Biofilm_reg_signaling"/>
</dbReference>
<dbReference type="FunFam" id="3.20.20.450:FF:000001">
    <property type="entry name" value="Cyclic di-GMP phosphodiesterase yahA"/>
    <property type="match status" value="1"/>
</dbReference>
<dbReference type="SMART" id="SM00052">
    <property type="entry name" value="EAL"/>
    <property type="match status" value="1"/>
</dbReference>
<dbReference type="PROSITE" id="PS50883">
    <property type="entry name" value="EAL"/>
    <property type="match status" value="1"/>
</dbReference>
<dbReference type="Pfam" id="PF00563">
    <property type="entry name" value="EAL"/>
    <property type="match status" value="1"/>
</dbReference>
<dbReference type="SMART" id="SM00267">
    <property type="entry name" value="GGDEF"/>
    <property type="match status" value="1"/>
</dbReference>
<dbReference type="SMART" id="SM00897">
    <property type="entry name" value="FIST"/>
    <property type="match status" value="1"/>
</dbReference>
<dbReference type="AlphaFoldDB" id="A0A292YCE3"/>
<name>A0A292YCE3_9BACL</name>
<dbReference type="PANTHER" id="PTHR44757">
    <property type="entry name" value="DIGUANYLATE CYCLASE DGCP"/>
    <property type="match status" value="1"/>
</dbReference>
<evidence type="ECO:0000313" key="3">
    <source>
        <dbReference type="EMBL" id="GAX89032.1"/>
    </source>
</evidence>
<dbReference type="SMART" id="SM01204">
    <property type="entry name" value="FIST_C"/>
    <property type="match status" value="1"/>
</dbReference>
<dbReference type="Pfam" id="PF08495">
    <property type="entry name" value="FIST"/>
    <property type="match status" value="1"/>
</dbReference>
<evidence type="ECO:0008006" key="5">
    <source>
        <dbReference type="Google" id="ProtNLM"/>
    </source>
</evidence>
<organism evidence="3 4">
    <name type="scientific">Effusibacillus lacus</name>
    <dbReference type="NCBI Taxonomy" id="1348429"/>
    <lineage>
        <taxon>Bacteria</taxon>
        <taxon>Bacillati</taxon>
        <taxon>Bacillota</taxon>
        <taxon>Bacilli</taxon>
        <taxon>Bacillales</taxon>
        <taxon>Alicyclobacillaceae</taxon>
        <taxon>Effusibacillus</taxon>
    </lineage>
</organism>
<dbReference type="SUPFAM" id="SSF55073">
    <property type="entry name" value="Nucleotide cyclase"/>
    <property type="match status" value="1"/>
</dbReference>
<comment type="caution">
    <text evidence="3">The sequence shown here is derived from an EMBL/GenBank/DDBJ whole genome shotgun (WGS) entry which is preliminary data.</text>
</comment>
<dbReference type="Gene3D" id="3.20.20.450">
    <property type="entry name" value="EAL domain"/>
    <property type="match status" value="1"/>
</dbReference>
<keyword evidence="4" id="KW-1185">Reference proteome</keyword>
<sequence>MQTWIAYHHEGFVLEDYLAQNGITPHPSLLIQVFAGGLDLESIIGLRDHLRDLLPSAAILGATSDGEIADGRITTNQTVLVFTRFDKTDIVSAAVSRELQGDSFQSGQAIARQLCGDSTKVLLLFADGRHTNGEELLKGVQSVNPQVIVAGGLASDHSPNTPNVVFTEKEIVRNGVAGVALNSEQLIANTSCHFDWIPIGRKMTITKSEKNRVYEIDHLPAIEVYRKYLGTKFAQNIMNAVGLFPLVVNRGGSLAARAILLSHEDGSLTYAGNLNEGDQVQFAFGNPELVLETSMQTVQSLQGTPVETVFIYSCRARRAFLAEFAGAEIAPFQKMAPTAGFFTFWEFYHFDQGNEIMNQTMTVLMLSENPDAGKGERIPEPETRERDMVQYLTAVSNLINVTTEELQKTNEMLRENEERYRSQAYYDALTGLPNRTQFMKTFSETLLEAKQEGGKVALMFVDLDRFKNINDTLGHSVGDQLLCDVAERLKQCLGEKDIVSRLAGDEFTVILPEISSIQEIEAVARRIIEAISEPFNVKGYELYITTSIGISIFPVDGDTIETLLKYADIAMYKAKEQGKNNYQIFTPELKVMAFHRLILENAMRKALEKNEFKLVYQPVVEAHSREIIGVEALIRWNNPKMGSISPAEFIPLAEETGLIVPIGEWVLRTAAKQNKVWQDAGYPPIRMSVNLSARQFLQHNIVETVERILAETGLEAKWLELEMTESIMQNSVNTVKSLKKLQAMGIKIAIDDFGTGYSSLSYLKQLPIDALKIDKSFVRDITIDQEDAAIAEAIIAMAHSLNLKVTAEGVETEGQADYLGNVRCDRLQGYLFSKPLSAAEIEQILRTGKVCL</sequence>
<dbReference type="InterPro" id="IPR001633">
    <property type="entry name" value="EAL_dom"/>
</dbReference>
<dbReference type="Pfam" id="PF10442">
    <property type="entry name" value="FIST_C"/>
    <property type="match status" value="1"/>
</dbReference>
<dbReference type="CDD" id="cd01948">
    <property type="entry name" value="EAL"/>
    <property type="match status" value="1"/>
</dbReference>
<dbReference type="NCBIfam" id="TIGR00254">
    <property type="entry name" value="GGDEF"/>
    <property type="match status" value="1"/>
</dbReference>
<dbReference type="InterPro" id="IPR000160">
    <property type="entry name" value="GGDEF_dom"/>
</dbReference>
<accession>A0A292YCE3</accession>
<dbReference type="EMBL" id="BDUF01000014">
    <property type="protein sequence ID" value="GAX89032.1"/>
    <property type="molecule type" value="Genomic_DNA"/>
</dbReference>
<dbReference type="Proteomes" id="UP000217785">
    <property type="component" value="Unassembled WGS sequence"/>
</dbReference>
<gene>
    <name evidence="3" type="ORF">EFBL_0646</name>
</gene>
<protein>
    <recommendedName>
        <fullName evidence="5">Diguanylate cyclase</fullName>
    </recommendedName>
</protein>
<dbReference type="InterPro" id="IPR035919">
    <property type="entry name" value="EAL_sf"/>
</dbReference>
<evidence type="ECO:0000313" key="4">
    <source>
        <dbReference type="Proteomes" id="UP000217785"/>
    </source>
</evidence>
<evidence type="ECO:0000259" key="1">
    <source>
        <dbReference type="PROSITE" id="PS50883"/>
    </source>
</evidence>
<dbReference type="OrthoDB" id="9762141at2"/>
<dbReference type="InterPro" id="IPR029787">
    <property type="entry name" value="Nucleotide_cyclase"/>
</dbReference>
<dbReference type="RefSeq" id="WP_096180731.1">
    <property type="nucleotide sequence ID" value="NZ_BDUF01000014.1"/>
</dbReference>
<dbReference type="PROSITE" id="PS50887">
    <property type="entry name" value="GGDEF"/>
    <property type="match status" value="1"/>
</dbReference>
<dbReference type="PANTHER" id="PTHR44757:SF2">
    <property type="entry name" value="BIOFILM ARCHITECTURE MAINTENANCE PROTEIN MBAA"/>
    <property type="match status" value="1"/>
</dbReference>
<dbReference type="InterPro" id="IPR013702">
    <property type="entry name" value="FIST_domain_N"/>
</dbReference>
<feature type="domain" description="EAL" evidence="1">
    <location>
        <begin position="596"/>
        <end position="849"/>
    </location>
</feature>
<dbReference type="CDD" id="cd01949">
    <property type="entry name" value="GGDEF"/>
    <property type="match status" value="1"/>
</dbReference>
<proteinExistence type="predicted"/>
<evidence type="ECO:0000259" key="2">
    <source>
        <dbReference type="PROSITE" id="PS50887"/>
    </source>
</evidence>
<dbReference type="InterPro" id="IPR019494">
    <property type="entry name" value="FIST_C"/>
</dbReference>
<dbReference type="Pfam" id="PF00990">
    <property type="entry name" value="GGDEF"/>
    <property type="match status" value="1"/>
</dbReference>
<dbReference type="SUPFAM" id="SSF141868">
    <property type="entry name" value="EAL domain-like"/>
    <property type="match status" value="1"/>
</dbReference>
<dbReference type="Gene3D" id="3.30.70.270">
    <property type="match status" value="1"/>
</dbReference>
<feature type="domain" description="GGDEF" evidence="2">
    <location>
        <begin position="454"/>
        <end position="587"/>
    </location>
</feature>